<dbReference type="Gene3D" id="3.30.70.1320">
    <property type="entry name" value="Multidrug efflux transporter AcrB pore domain like"/>
    <property type="match status" value="1"/>
</dbReference>
<dbReference type="PANTHER" id="PTHR32063">
    <property type="match status" value="1"/>
</dbReference>
<reference evidence="2" key="2">
    <citation type="submission" date="2020-09" db="EMBL/GenBank/DDBJ databases">
        <authorList>
            <person name="Sun Q."/>
            <person name="Kim S."/>
        </authorList>
    </citation>
    <scope>NUCLEOTIDE SEQUENCE</scope>
    <source>
        <strain evidence="2">KCTC 32437</strain>
    </source>
</reference>
<feature type="transmembrane region" description="Helical" evidence="1">
    <location>
        <begin position="339"/>
        <end position="358"/>
    </location>
</feature>
<dbReference type="Gene3D" id="1.20.1640.10">
    <property type="entry name" value="Multidrug efflux transporter AcrB transmembrane domain"/>
    <property type="match status" value="2"/>
</dbReference>
<feature type="transmembrane region" description="Helical" evidence="1">
    <location>
        <begin position="951"/>
        <end position="972"/>
    </location>
</feature>
<dbReference type="Pfam" id="PF00873">
    <property type="entry name" value="ACR_tran"/>
    <property type="match status" value="1"/>
</dbReference>
<dbReference type="InterPro" id="IPR027463">
    <property type="entry name" value="AcrB_DN_DC_subdom"/>
</dbReference>
<evidence type="ECO:0000313" key="3">
    <source>
        <dbReference type="Proteomes" id="UP000646579"/>
    </source>
</evidence>
<dbReference type="EMBL" id="BMZE01000001">
    <property type="protein sequence ID" value="GHA17813.1"/>
    <property type="molecule type" value="Genomic_DNA"/>
</dbReference>
<dbReference type="Gene3D" id="3.30.70.1430">
    <property type="entry name" value="Multidrug efflux transporter AcrB pore domain"/>
    <property type="match status" value="2"/>
</dbReference>
<name>A0A918S2L1_9HYPH</name>
<feature type="transmembrane region" description="Helical" evidence="1">
    <location>
        <begin position="911"/>
        <end position="931"/>
    </location>
</feature>
<feature type="transmembrane region" description="Helical" evidence="1">
    <location>
        <begin position="854"/>
        <end position="872"/>
    </location>
</feature>
<keyword evidence="1" id="KW-0472">Membrane</keyword>
<dbReference type="PRINTS" id="PR00702">
    <property type="entry name" value="ACRIFLAVINRP"/>
</dbReference>
<dbReference type="Gene3D" id="3.30.70.1440">
    <property type="entry name" value="Multidrug efflux transporter AcrB pore domain"/>
    <property type="match status" value="1"/>
</dbReference>
<dbReference type="AlphaFoldDB" id="A0A918S2L1"/>
<dbReference type="SUPFAM" id="SSF82693">
    <property type="entry name" value="Multidrug efflux transporter AcrB pore domain, PN1, PN2, PC1 and PC2 subdomains"/>
    <property type="match status" value="4"/>
</dbReference>
<dbReference type="SUPFAM" id="SSF82714">
    <property type="entry name" value="Multidrug efflux transporter AcrB TolC docking domain, DN and DC subdomains"/>
    <property type="match status" value="2"/>
</dbReference>
<feature type="transmembrane region" description="Helical" evidence="1">
    <location>
        <begin position="528"/>
        <end position="549"/>
    </location>
</feature>
<keyword evidence="1" id="KW-1133">Transmembrane helix</keyword>
<feature type="transmembrane region" description="Helical" evidence="1">
    <location>
        <begin position="365"/>
        <end position="385"/>
    </location>
</feature>
<dbReference type="Proteomes" id="UP000646579">
    <property type="component" value="Unassembled WGS sequence"/>
</dbReference>
<keyword evidence="1" id="KW-0812">Transmembrane</keyword>
<dbReference type="InterPro" id="IPR001036">
    <property type="entry name" value="Acrflvin-R"/>
</dbReference>
<feature type="transmembrane region" description="Helical" evidence="1">
    <location>
        <begin position="984"/>
        <end position="1010"/>
    </location>
</feature>
<gene>
    <name evidence="2" type="ORF">GCM10007989_11270</name>
</gene>
<sequence length="1038" mass="109629">MSIERKNQRGGTLAALFVRRPVLAVVINALIVVGGLAALLAAEVRELPSVEQPVISISTSFDGAAAETVDREITAAVEGAVARVQGVTAISSSSSNGSSRVSLEFSDNTNIDVATSDVRDALSRVGRSWPDDVEDPTIRKADSNAQAMMQLAVTSDTMDTAELSQIVEDVVSERLAAVPGVAEVQVYGTRSNSFEVDVDPIKLASLGLTVADVRNALSTIAFDTPAGSINGPNQNIAVRAISEVTTPEDFENIIVSGQNRLRDVATVVFDAGASSSFLRADGKPGIGLGIVRQAQSNTIEISSGVEDAVESLSQTLPEGVTIKISSDDAVFIEGALHEVQIALLASLVIVIVIIYLFLLDWRATIVPAVAMPIALIGAVGGIYIAGFSINILTLLALVLATGLVVDDAIVVLENIVRRRNMGAGARAAAVLGTQEVFFAVIATTLTLAAVFIPLSFLEGQTGRLFREFGFTLAIAVLLSSLVALSMGPMLASRFLKGGGPEAGSRRGLFGAIGRGGAALYRGTLRLALANPMVVLLVAALFAGSAYYVYGSLRQEITPQEDRSQISMFVRAPDTVSLDFVRTRMTQIESMLQPYVDSGEATSLFVLSGWGTGGILSLTLAPWDERERSQAEIASEINQMTQRVPGVSAFVRQGNSLGIRGGGEGLQFAVVGSNYDVLADTAEQIAEEMEEDGRFGRVRVAFDTTEPQVTLSIDRERANSLGIDIAGLAPTMQAMIDGADVGNVFIDDVSYSVRMVSTTNPVNDPQDLETIFVETGDGRFVPMSTIASIEEAAVSPSLGREEQRRAVSVSASLDSGLAMGDAYQRLLEIAEPILPEGTAIQPLAEARTIGEANNGLFITFGFALIIILLVLAAQFESVWSAIIVMTTVPFGVAAGLYALLVTGGSLNIYSQIGLVLVVGIMAKNGILIVEFANQLRDQGYAVRDAVEEAANIRLRPVLMTMIATILGGVPLVLSQGAGAESRQALGWVIVGGLSFAAISTLYLTPVAYLLLARFSNPKAEEEARLERELDSAETPRPAE</sequence>
<dbReference type="SUPFAM" id="SSF82866">
    <property type="entry name" value="Multidrug efflux transporter AcrB transmembrane domain"/>
    <property type="match status" value="2"/>
</dbReference>
<feature type="transmembrane region" description="Helical" evidence="1">
    <location>
        <begin position="21"/>
        <end position="42"/>
    </location>
</feature>
<organism evidence="2 3">
    <name type="scientific">Devosia pacifica</name>
    <dbReference type="NCBI Taxonomy" id="1335967"/>
    <lineage>
        <taxon>Bacteria</taxon>
        <taxon>Pseudomonadati</taxon>
        <taxon>Pseudomonadota</taxon>
        <taxon>Alphaproteobacteria</taxon>
        <taxon>Hyphomicrobiales</taxon>
        <taxon>Devosiaceae</taxon>
        <taxon>Devosia</taxon>
    </lineage>
</organism>
<dbReference type="Gene3D" id="3.30.2090.10">
    <property type="entry name" value="Multidrug efflux transporter AcrB TolC docking domain, DN and DC subdomains"/>
    <property type="match status" value="2"/>
</dbReference>
<feature type="transmembrane region" description="Helical" evidence="1">
    <location>
        <begin position="391"/>
        <end position="416"/>
    </location>
</feature>
<proteinExistence type="predicted"/>
<reference evidence="2" key="1">
    <citation type="journal article" date="2014" name="Int. J. Syst. Evol. Microbiol.">
        <title>Complete genome sequence of Corynebacterium casei LMG S-19264T (=DSM 44701T), isolated from a smear-ripened cheese.</title>
        <authorList>
            <consortium name="US DOE Joint Genome Institute (JGI-PGF)"/>
            <person name="Walter F."/>
            <person name="Albersmeier A."/>
            <person name="Kalinowski J."/>
            <person name="Ruckert C."/>
        </authorList>
    </citation>
    <scope>NUCLEOTIDE SEQUENCE</scope>
    <source>
        <strain evidence="2">KCTC 32437</strain>
    </source>
</reference>
<feature type="transmembrane region" description="Helical" evidence="1">
    <location>
        <begin position="878"/>
        <end position="899"/>
    </location>
</feature>
<keyword evidence="3" id="KW-1185">Reference proteome</keyword>
<feature type="transmembrane region" description="Helical" evidence="1">
    <location>
        <begin position="468"/>
        <end position="486"/>
    </location>
</feature>
<feature type="transmembrane region" description="Helical" evidence="1">
    <location>
        <begin position="436"/>
        <end position="456"/>
    </location>
</feature>
<dbReference type="GO" id="GO:0042910">
    <property type="term" value="F:xenobiotic transmembrane transporter activity"/>
    <property type="evidence" value="ECO:0007669"/>
    <property type="project" value="TreeGrafter"/>
</dbReference>
<comment type="caution">
    <text evidence="2">The sequence shown here is derived from an EMBL/GenBank/DDBJ whole genome shotgun (WGS) entry which is preliminary data.</text>
</comment>
<dbReference type="PANTHER" id="PTHR32063:SF14">
    <property type="entry name" value="BLL4319 PROTEIN"/>
    <property type="match status" value="1"/>
</dbReference>
<dbReference type="RefSeq" id="WP_189424162.1">
    <property type="nucleotide sequence ID" value="NZ_BMZE01000001.1"/>
</dbReference>
<dbReference type="GO" id="GO:0005886">
    <property type="term" value="C:plasma membrane"/>
    <property type="evidence" value="ECO:0007669"/>
    <property type="project" value="TreeGrafter"/>
</dbReference>
<evidence type="ECO:0000313" key="2">
    <source>
        <dbReference type="EMBL" id="GHA17813.1"/>
    </source>
</evidence>
<accession>A0A918S2L1</accession>
<protein>
    <submittedName>
        <fullName evidence="2">Multidrug transporter AcrB</fullName>
    </submittedName>
</protein>
<evidence type="ECO:0000256" key="1">
    <source>
        <dbReference type="SAM" id="Phobius"/>
    </source>
</evidence>